<evidence type="ECO:0000256" key="2">
    <source>
        <dbReference type="ARBA" id="ARBA00004752"/>
    </source>
</evidence>
<evidence type="ECO:0000256" key="6">
    <source>
        <dbReference type="ARBA" id="ARBA00022670"/>
    </source>
</evidence>
<evidence type="ECO:0000256" key="5">
    <source>
        <dbReference type="ARBA" id="ARBA00022645"/>
    </source>
</evidence>
<evidence type="ECO:0000256" key="12">
    <source>
        <dbReference type="ARBA" id="ARBA00034000"/>
    </source>
</evidence>
<keyword evidence="16" id="KW-1185">Reference proteome</keyword>
<dbReference type="Gene3D" id="2.60.410.10">
    <property type="entry name" value="D-Ala-D-Ala carboxypeptidase, C-terminal domain"/>
    <property type="match status" value="1"/>
</dbReference>
<evidence type="ECO:0000313" key="16">
    <source>
        <dbReference type="Proteomes" id="UP000603317"/>
    </source>
</evidence>
<evidence type="ECO:0000256" key="4">
    <source>
        <dbReference type="ARBA" id="ARBA00012448"/>
    </source>
</evidence>
<reference evidence="16" key="1">
    <citation type="journal article" date="2019" name="Int. J. Syst. Evol. Microbiol.">
        <title>The Global Catalogue of Microorganisms (GCM) 10K type strain sequencing project: providing services to taxonomists for standard genome sequencing and annotation.</title>
        <authorList>
            <consortium name="The Broad Institute Genomics Platform"/>
            <consortium name="The Broad Institute Genome Sequencing Center for Infectious Disease"/>
            <person name="Wu L."/>
            <person name="Ma J."/>
        </authorList>
    </citation>
    <scope>NUCLEOTIDE SEQUENCE [LARGE SCALE GENOMIC DNA]</scope>
    <source>
        <strain evidence="16">CGMCC 1.15297</strain>
    </source>
</reference>
<dbReference type="Pfam" id="PF07943">
    <property type="entry name" value="PBP5_C"/>
    <property type="match status" value="1"/>
</dbReference>
<dbReference type="SUPFAM" id="SSF69189">
    <property type="entry name" value="Penicillin-binding protein associated domain"/>
    <property type="match status" value="1"/>
</dbReference>
<evidence type="ECO:0000256" key="1">
    <source>
        <dbReference type="ARBA" id="ARBA00003217"/>
    </source>
</evidence>
<evidence type="ECO:0000256" key="7">
    <source>
        <dbReference type="ARBA" id="ARBA00022729"/>
    </source>
</evidence>
<evidence type="ECO:0000256" key="13">
    <source>
        <dbReference type="RuleBase" id="RU004016"/>
    </source>
</evidence>
<comment type="function">
    <text evidence="1">Removes C-terminal D-alanyl residues from sugar-peptide cell wall precursors.</text>
</comment>
<dbReference type="GO" id="GO:0004180">
    <property type="term" value="F:carboxypeptidase activity"/>
    <property type="evidence" value="ECO:0007669"/>
    <property type="project" value="UniProtKB-KW"/>
</dbReference>
<evidence type="ECO:0000259" key="14">
    <source>
        <dbReference type="SMART" id="SM00936"/>
    </source>
</evidence>
<sequence>MREMTKAIAVTAAAIATIAVPLSGASQDLPSIAIGDARVAPPPEAALAPVVLLVDLGTGQTLYEKNAERRFMPASVTKVMTAYTAFEMIERGEIDLRQRYTFDEDSYRNWRRRGSTMFLGLGEQVSVAALLQGILTVSANDGSALLAKGAAGSVEAWTARMNGEARAIGMRDSSFGSPNGFPDEGRTFTTARDLITLAQAIVTRHPDKYAAFFGHKSLTWDEITQENHDPLIGNVEGADGMKTGFTNEAGYTYLGSAERNGRRLAVVVAGAERGRDRNAAARAMIEWGFSAWQPRRLFAQGQEVGRAKVQQGAASSVGLVAPRQFHLNIPTASDGEIDLRLTYRGPLVAPIAAGDTVARLQIRIDGELVQSAPLVAADDVGEADAVDRLGNGMFGWLQ</sequence>
<keyword evidence="8" id="KW-0378">Hydrolase</keyword>
<comment type="caution">
    <text evidence="15">The sequence shown here is derived from an EMBL/GenBank/DDBJ whole genome shotgun (WGS) entry which is preliminary data.</text>
</comment>
<evidence type="ECO:0000256" key="8">
    <source>
        <dbReference type="ARBA" id="ARBA00022801"/>
    </source>
</evidence>
<keyword evidence="5 15" id="KW-0121">Carboxypeptidase</keyword>
<dbReference type="PANTHER" id="PTHR21581">
    <property type="entry name" value="D-ALANYL-D-ALANINE CARBOXYPEPTIDASE"/>
    <property type="match status" value="1"/>
</dbReference>
<keyword evidence="6" id="KW-0645">Protease</keyword>
<dbReference type="PRINTS" id="PR00725">
    <property type="entry name" value="DADACBPTASE1"/>
</dbReference>
<dbReference type="InterPro" id="IPR012338">
    <property type="entry name" value="Beta-lactam/transpept-like"/>
</dbReference>
<dbReference type="InterPro" id="IPR015956">
    <property type="entry name" value="Peniciliin-bd_prot_C_sf"/>
</dbReference>
<dbReference type="PANTHER" id="PTHR21581:SF6">
    <property type="entry name" value="TRAFFICKING PROTEIN PARTICLE COMPLEX SUBUNIT 12"/>
    <property type="match status" value="1"/>
</dbReference>
<evidence type="ECO:0000256" key="10">
    <source>
        <dbReference type="ARBA" id="ARBA00022984"/>
    </source>
</evidence>
<evidence type="ECO:0000256" key="9">
    <source>
        <dbReference type="ARBA" id="ARBA00022960"/>
    </source>
</evidence>
<dbReference type="Pfam" id="PF00768">
    <property type="entry name" value="Peptidase_S11"/>
    <property type="match status" value="1"/>
</dbReference>
<comment type="catalytic activity">
    <reaction evidence="12">
        <text>Preferential cleavage: (Ac)2-L-Lys-D-Ala-|-D-Ala. Also transpeptidation of peptidyl-alanyl moieties that are N-acyl substituents of D-alanine.</text>
        <dbReference type="EC" id="3.4.16.4"/>
    </reaction>
</comment>
<dbReference type="EMBL" id="BMID01000001">
    <property type="protein sequence ID" value="GGA03941.1"/>
    <property type="molecule type" value="Genomic_DNA"/>
</dbReference>
<dbReference type="InterPro" id="IPR012907">
    <property type="entry name" value="Peptidase_S11_C"/>
</dbReference>
<keyword evidence="9" id="KW-0133">Cell shape</keyword>
<evidence type="ECO:0000256" key="3">
    <source>
        <dbReference type="ARBA" id="ARBA00007164"/>
    </source>
</evidence>
<keyword evidence="11" id="KW-0961">Cell wall biogenesis/degradation</keyword>
<proteinExistence type="inferred from homology"/>
<evidence type="ECO:0000313" key="15">
    <source>
        <dbReference type="EMBL" id="GGA03941.1"/>
    </source>
</evidence>
<dbReference type="EC" id="3.4.16.4" evidence="4"/>
<organism evidence="15 16">
    <name type="scientific">Blastomonas marina</name>
    <dbReference type="NCBI Taxonomy" id="1867408"/>
    <lineage>
        <taxon>Bacteria</taxon>
        <taxon>Pseudomonadati</taxon>
        <taxon>Pseudomonadota</taxon>
        <taxon>Alphaproteobacteria</taxon>
        <taxon>Sphingomonadales</taxon>
        <taxon>Sphingomonadaceae</taxon>
        <taxon>Blastomonas</taxon>
    </lineage>
</organism>
<dbReference type="InterPro" id="IPR037167">
    <property type="entry name" value="Peptidase_S11_C_sf"/>
</dbReference>
<comment type="pathway">
    <text evidence="2">Cell wall biogenesis; peptidoglycan biosynthesis.</text>
</comment>
<accession>A0ABQ1F924</accession>
<name>A0ABQ1F924_9SPHN</name>
<evidence type="ECO:0000256" key="11">
    <source>
        <dbReference type="ARBA" id="ARBA00023316"/>
    </source>
</evidence>
<dbReference type="SUPFAM" id="SSF56601">
    <property type="entry name" value="beta-lactamase/transpeptidase-like"/>
    <property type="match status" value="1"/>
</dbReference>
<keyword evidence="10" id="KW-0573">Peptidoglycan synthesis</keyword>
<dbReference type="SMART" id="SM00936">
    <property type="entry name" value="PBP5_C"/>
    <property type="match status" value="1"/>
</dbReference>
<dbReference type="InterPro" id="IPR001967">
    <property type="entry name" value="Peptidase_S11_N"/>
</dbReference>
<dbReference type="Proteomes" id="UP000603317">
    <property type="component" value="Unassembled WGS sequence"/>
</dbReference>
<comment type="similarity">
    <text evidence="3 13">Belongs to the peptidase S11 family.</text>
</comment>
<protein>
    <recommendedName>
        <fullName evidence="4">serine-type D-Ala-D-Ala carboxypeptidase</fullName>
        <ecNumber evidence="4">3.4.16.4</ecNumber>
    </recommendedName>
</protein>
<dbReference type="Gene3D" id="3.40.710.10">
    <property type="entry name" value="DD-peptidase/beta-lactamase superfamily"/>
    <property type="match status" value="1"/>
</dbReference>
<dbReference type="InterPro" id="IPR018044">
    <property type="entry name" value="Peptidase_S11"/>
</dbReference>
<gene>
    <name evidence="15" type="primary">dac</name>
    <name evidence="15" type="ORF">GCM10010923_11150</name>
</gene>
<keyword evidence="7" id="KW-0732">Signal</keyword>
<feature type="domain" description="Peptidase S11 D-Ala-D-Ala carboxypeptidase A C-terminal" evidence="14">
    <location>
        <begin position="292"/>
        <end position="382"/>
    </location>
</feature>